<feature type="region of interest" description="Disordered" evidence="1">
    <location>
        <begin position="388"/>
        <end position="452"/>
    </location>
</feature>
<accession>A0ABU4HXA0</accession>
<dbReference type="Gene3D" id="2.120.10.30">
    <property type="entry name" value="TolB, C-terminal domain"/>
    <property type="match status" value="1"/>
</dbReference>
<dbReference type="InterPro" id="IPR011042">
    <property type="entry name" value="6-blade_b-propeller_TolB-like"/>
</dbReference>
<feature type="compositionally biased region" description="Basic and acidic residues" evidence="1">
    <location>
        <begin position="397"/>
        <end position="412"/>
    </location>
</feature>
<proteinExistence type="predicted"/>
<dbReference type="PROSITE" id="PS51318">
    <property type="entry name" value="TAT"/>
    <property type="match status" value="1"/>
</dbReference>
<sequence length="592" mass="63035">MTVIRRRDFLVGGAAAAGILALGPSFWRTALAAPATVGDGPYGPLQPPDANGLMLPPGFRSRELARGGLPVPGTDYTWHIASDGQATFAQPDGSWVLVSNSETAAAIGGGVSALRFDTQGNVRSAYRICGGTSSNCAGGRTPWGTWLTCEEFGGGQVWECDPRGEQDAVMRPAMGTFNHEAVAVDPVQKRLYLTEDEGDGCFYRFTPDAYPDLTSGLLEVAVVNASNRVSWRAVPDPLGVAGATRRQVRSATKFNGGEGIWFDSGFVYFTTKGDNTLWSYDTTTRTLEKIYDPATSGNGEFLRGPDNLTVARSGDVFVCEDNSQPEFDIVMVTPERVIAPFLRTSGANGEIHRKSEFAGVIFSPDGERMYFSSQRGHDGAGVVYEVTGPFRSAPVDPGREDPDREDPGRDGEGEPPVDEQPPAPLPPQERPPRVPNPRPGQQPRPPATVEDVDAPGLTIAASGRLPLATLRRAGLAVTADVGEAATLTVVLRTSALATTPGKRGSEARPVEVVLARATVTVAAGRRQLRLKPAAKEAKRIEAALRAARRRGRPAQLRARLSVQAKDAAGNVRIATRAVTISDAATVSRGGRR</sequence>
<feature type="compositionally biased region" description="Pro residues" evidence="1">
    <location>
        <begin position="418"/>
        <end position="446"/>
    </location>
</feature>
<dbReference type="PANTHER" id="PTHR35399:SF4">
    <property type="entry name" value="MEMBRANE PROTEIN"/>
    <property type="match status" value="1"/>
</dbReference>
<dbReference type="InterPro" id="IPR008557">
    <property type="entry name" value="PhoX"/>
</dbReference>
<keyword evidence="3" id="KW-1185">Reference proteome</keyword>
<dbReference type="PANTHER" id="PTHR35399">
    <property type="entry name" value="SLR8030 PROTEIN"/>
    <property type="match status" value="1"/>
</dbReference>
<comment type="caution">
    <text evidence="2">The sequence shown here is derived from an EMBL/GenBank/DDBJ whole genome shotgun (WGS) entry which is preliminary data.</text>
</comment>
<organism evidence="2 3">
    <name type="scientific">Conexibacter stalactiti</name>
    <dbReference type="NCBI Taxonomy" id="1940611"/>
    <lineage>
        <taxon>Bacteria</taxon>
        <taxon>Bacillati</taxon>
        <taxon>Actinomycetota</taxon>
        <taxon>Thermoleophilia</taxon>
        <taxon>Solirubrobacterales</taxon>
        <taxon>Conexibacteraceae</taxon>
        <taxon>Conexibacter</taxon>
    </lineage>
</organism>
<evidence type="ECO:0000313" key="2">
    <source>
        <dbReference type="EMBL" id="MDW5597947.1"/>
    </source>
</evidence>
<evidence type="ECO:0000313" key="3">
    <source>
        <dbReference type="Proteomes" id="UP001284601"/>
    </source>
</evidence>
<dbReference type="SUPFAM" id="SSF101898">
    <property type="entry name" value="NHL repeat"/>
    <property type="match status" value="1"/>
</dbReference>
<dbReference type="EMBL" id="JAWSTH010000111">
    <property type="protein sequence ID" value="MDW5597947.1"/>
    <property type="molecule type" value="Genomic_DNA"/>
</dbReference>
<dbReference type="Proteomes" id="UP001284601">
    <property type="component" value="Unassembled WGS sequence"/>
</dbReference>
<protein>
    <submittedName>
        <fullName evidence="2">DUF839 domain-containing protein</fullName>
    </submittedName>
</protein>
<dbReference type="Pfam" id="PF05787">
    <property type="entry name" value="PhoX"/>
    <property type="match status" value="1"/>
</dbReference>
<reference evidence="2 3" key="2">
    <citation type="submission" date="2023-10" db="EMBL/GenBank/DDBJ databases">
        <authorList>
            <person name="Han X.F."/>
        </authorList>
    </citation>
    <scope>NUCLEOTIDE SEQUENCE [LARGE SCALE GENOMIC DNA]</scope>
    <source>
        <strain evidence="2 3">KCTC 39840</strain>
    </source>
</reference>
<name>A0ABU4HXA0_9ACTN</name>
<gene>
    <name evidence="2" type="ORF">R7226_26570</name>
</gene>
<dbReference type="RefSeq" id="WP_318600417.1">
    <property type="nucleotide sequence ID" value="NZ_JAWSTH010000111.1"/>
</dbReference>
<evidence type="ECO:0000256" key="1">
    <source>
        <dbReference type="SAM" id="MobiDB-lite"/>
    </source>
</evidence>
<dbReference type="InterPro" id="IPR006311">
    <property type="entry name" value="TAT_signal"/>
</dbReference>
<reference evidence="3" key="1">
    <citation type="submission" date="2023-07" db="EMBL/GenBank/DDBJ databases">
        <title>Conexibacter stalactiti sp. nov., isolated from stalactites in a lava cave and emended description of the genus Conexibacter.</title>
        <authorList>
            <person name="Lee S.D."/>
        </authorList>
    </citation>
    <scope>NUCLEOTIDE SEQUENCE [LARGE SCALE GENOMIC DNA]</scope>
    <source>
        <strain evidence="3">KCTC 39840</strain>
    </source>
</reference>